<name>A0A1H4WPN1_TSUTY</name>
<dbReference type="STRING" id="57704.SAMN04489793_3612"/>
<dbReference type="OrthoDB" id="10015863at2"/>
<dbReference type="RefSeq" id="WP_068738934.1">
    <property type="nucleotide sequence ID" value="NZ_FNSA01000003.1"/>
</dbReference>
<dbReference type="EMBL" id="FNSA01000003">
    <property type="protein sequence ID" value="SEC94504.1"/>
    <property type="molecule type" value="Genomic_DNA"/>
</dbReference>
<keyword evidence="2" id="KW-1185">Reference proteome</keyword>
<dbReference type="AlphaFoldDB" id="A0A1H4WPN1"/>
<dbReference type="Proteomes" id="UP000182241">
    <property type="component" value="Unassembled WGS sequence"/>
</dbReference>
<evidence type="ECO:0000313" key="2">
    <source>
        <dbReference type="Proteomes" id="UP000182241"/>
    </source>
</evidence>
<organism evidence="1 2">
    <name type="scientific">Tsukamurella tyrosinosolvens</name>
    <dbReference type="NCBI Taxonomy" id="57704"/>
    <lineage>
        <taxon>Bacteria</taxon>
        <taxon>Bacillati</taxon>
        <taxon>Actinomycetota</taxon>
        <taxon>Actinomycetes</taxon>
        <taxon>Mycobacteriales</taxon>
        <taxon>Tsukamurellaceae</taxon>
        <taxon>Tsukamurella</taxon>
    </lineage>
</organism>
<accession>A0A1H4WPN1</accession>
<gene>
    <name evidence="1" type="ORF">SAMN04489793_3612</name>
</gene>
<protein>
    <submittedName>
        <fullName evidence="1">Uncharacterized protein</fullName>
    </submittedName>
</protein>
<evidence type="ECO:0000313" key="1">
    <source>
        <dbReference type="EMBL" id="SEC94504.1"/>
    </source>
</evidence>
<sequence>MSALDNQRDFDTQLYDKLGALPSEPGEYWADAKSVWIDGIYADSDHYRQNSNTIVAVSRFASNDPGFGEPVIEHVVRIERSYERENPLEMTPEAAVVLGRHLLVAGTAAIRDLAAHANWLAHEHPEVPK</sequence>
<reference evidence="2" key="1">
    <citation type="submission" date="2016-10" db="EMBL/GenBank/DDBJ databases">
        <authorList>
            <person name="Varghese N."/>
            <person name="Submissions S."/>
        </authorList>
    </citation>
    <scope>NUCLEOTIDE SEQUENCE [LARGE SCALE GENOMIC DNA]</scope>
    <source>
        <strain evidence="2">DSM 44234</strain>
    </source>
</reference>
<proteinExistence type="predicted"/>